<dbReference type="Proteomes" id="UP000324897">
    <property type="component" value="Chromosome 7"/>
</dbReference>
<evidence type="ECO:0000256" key="1">
    <source>
        <dbReference type="SAM" id="MobiDB-lite"/>
    </source>
</evidence>
<name>A0A5J9U4H1_9POAL</name>
<comment type="caution">
    <text evidence="2">The sequence shown here is derived from an EMBL/GenBank/DDBJ whole genome shotgun (WGS) entry which is preliminary data.</text>
</comment>
<feature type="non-terminal residue" evidence="2">
    <location>
        <position position="106"/>
    </location>
</feature>
<keyword evidence="3" id="KW-1185">Reference proteome</keyword>
<reference evidence="2 3" key="1">
    <citation type="journal article" date="2019" name="Sci. Rep.">
        <title>A high-quality genome of Eragrostis curvula grass provides insights into Poaceae evolution and supports new strategies to enhance forage quality.</title>
        <authorList>
            <person name="Carballo J."/>
            <person name="Santos B.A.C.M."/>
            <person name="Zappacosta D."/>
            <person name="Garbus I."/>
            <person name="Selva J.P."/>
            <person name="Gallo C.A."/>
            <person name="Diaz A."/>
            <person name="Albertini E."/>
            <person name="Caccamo M."/>
            <person name="Echenique V."/>
        </authorList>
    </citation>
    <scope>NUCLEOTIDE SEQUENCE [LARGE SCALE GENOMIC DNA]</scope>
    <source>
        <strain evidence="3">cv. Victoria</strain>
        <tissue evidence="2">Leaf</tissue>
    </source>
</reference>
<gene>
    <name evidence="2" type="ORF">EJB05_34686</name>
</gene>
<dbReference type="AlphaFoldDB" id="A0A5J9U4H1"/>
<dbReference type="EMBL" id="RWGY01000029">
    <property type="protein sequence ID" value="TVU18579.1"/>
    <property type="molecule type" value="Genomic_DNA"/>
</dbReference>
<evidence type="ECO:0000313" key="3">
    <source>
        <dbReference type="Proteomes" id="UP000324897"/>
    </source>
</evidence>
<sequence length="106" mass="11781">MTTKDISSDIDANNIITPSLEELSEDERRELEHERREFEKMQLMRYQKTRQGIIKKDGAAPLVFFKPNKISEKVDAEKQSANGVSGVSNGKDDKAMTAAAAVHGST</sequence>
<proteinExistence type="predicted"/>
<feature type="region of interest" description="Disordered" evidence="1">
    <location>
        <begin position="76"/>
        <end position="106"/>
    </location>
</feature>
<dbReference type="Gramene" id="TVU18579">
    <property type="protein sequence ID" value="TVU18579"/>
    <property type="gene ID" value="EJB05_34686"/>
</dbReference>
<feature type="compositionally biased region" description="Polar residues" evidence="1">
    <location>
        <begin position="79"/>
        <end position="88"/>
    </location>
</feature>
<protein>
    <submittedName>
        <fullName evidence="2">Uncharacterized protein</fullName>
    </submittedName>
</protein>
<accession>A0A5J9U4H1</accession>
<evidence type="ECO:0000313" key="2">
    <source>
        <dbReference type="EMBL" id="TVU18579.1"/>
    </source>
</evidence>
<organism evidence="2 3">
    <name type="scientific">Eragrostis curvula</name>
    <name type="common">weeping love grass</name>
    <dbReference type="NCBI Taxonomy" id="38414"/>
    <lineage>
        <taxon>Eukaryota</taxon>
        <taxon>Viridiplantae</taxon>
        <taxon>Streptophyta</taxon>
        <taxon>Embryophyta</taxon>
        <taxon>Tracheophyta</taxon>
        <taxon>Spermatophyta</taxon>
        <taxon>Magnoliopsida</taxon>
        <taxon>Liliopsida</taxon>
        <taxon>Poales</taxon>
        <taxon>Poaceae</taxon>
        <taxon>PACMAD clade</taxon>
        <taxon>Chloridoideae</taxon>
        <taxon>Eragrostideae</taxon>
        <taxon>Eragrostidinae</taxon>
        <taxon>Eragrostis</taxon>
    </lineage>
</organism>